<feature type="transmembrane region" description="Helical" evidence="2">
    <location>
        <begin position="25"/>
        <end position="44"/>
    </location>
</feature>
<proteinExistence type="predicted"/>
<feature type="compositionally biased region" description="Low complexity" evidence="1">
    <location>
        <begin position="64"/>
        <end position="81"/>
    </location>
</feature>
<dbReference type="Proteomes" id="UP000308197">
    <property type="component" value="Unassembled WGS sequence"/>
</dbReference>
<protein>
    <submittedName>
        <fullName evidence="3">Uncharacterized protein</fullName>
    </submittedName>
</protein>
<reference evidence="3 4" key="1">
    <citation type="journal article" date="2019" name="Nat. Ecol. Evol.">
        <title>Megaphylogeny resolves global patterns of mushroom evolution.</title>
        <authorList>
            <person name="Varga T."/>
            <person name="Krizsan K."/>
            <person name="Foldi C."/>
            <person name="Dima B."/>
            <person name="Sanchez-Garcia M."/>
            <person name="Sanchez-Ramirez S."/>
            <person name="Szollosi G.J."/>
            <person name="Szarkandi J.G."/>
            <person name="Papp V."/>
            <person name="Albert L."/>
            <person name="Andreopoulos W."/>
            <person name="Angelini C."/>
            <person name="Antonin V."/>
            <person name="Barry K.W."/>
            <person name="Bougher N.L."/>
            <person name="Buchanan P."/>
            <person name="Buyck B."/>
            <person name="Bense V."/>
            <person name="Catcheside P."/>
            <person name="Chovatia M."/>
            <person name="Cooper J."/>
            <person name="Damon W."/>
            <person name="Desjardin D."/>
            <person name="Finy P."/>
            <person name="Geml J."/>
            <person name="Haridas S."/>
            <person name="Hughes K."/>
            <person name="Justo A."/>
            <person name="Karasinski D."/>
            <person name="Kautmanova I."/>
            <person name="Kiss B."/>
            <person name="Kocsube S."/>
            <person name="Kotiranta H."/>
            <person name="LaButti K.M."/>
            <person name="Lechner B.E."/>
            <person name="Liimatainen K."/>
            <person name="Lipzen A."/>
            <person name="Lukacs Z."/>
            <person name="Mihaltcheva S."/>
            <person name="Morgado L.N."/>
            <person name="Niskanen T."/>
            <person name="Noordeloos M.E."/>
            <person name="Ohm R.A."/>
            <person name="Ortiz-Santana B."/>
            <person name="Ovrebo C."/>
            <person name="Racz N."/>
            <person name="Riley R."/>
            <person name="Savchenko A."/>
            <person name="Shiryaev A."/>
            <person name="Soop K."/>
            <person name="Spirin V."/>
            <person name="Szebenyi C."/>
            <person name="Tomsovsky M."/>
            <person name="Tulloss R.E."/>
            <person name="Uehling J."/>
            <person name="Grigoriev I.V."/>
            <person name="Vagvolgyi C."/>
            <person name="Papp T."/>
            <person name="Martin F.M."/>
            <person name="Miettinen O."/>
            <person name="Hibbett D.S."/>
            <person name="Nagy L.G."/>
        </authorList>
    </citation>
    <scope>NUCLEOTIDE SEQUENCE [LARGE SCALE GENOMIC DNA]</scope>
    <source>
        <strain evidence="3 4">HHB13444</strain>
    </source>
</reference>
<evidence type="ECO:0000256" key="1">
    <source>
        <dbReference type="SAM" id="MobiDB-lite"/>
    </source>
</evidence>
<dbReference type="InParanoid" id="A0A5C3PNS9"/>
<name>A0A5C3PNS9_9APHY</name>
<feature type="region of interest" description="Disordered" evidence="1">
    <location>
        <begin position="114"/>
        <end position="144"/>
    </location>
</feature>
<keyword evidence="2" id="KW-0472">Membrane</keyword>
<keyword evidence="2" id="KW-0812">Transmembrane</keyword>
<dbReference type="EMBL" id="ML211031">
    <property type="protein sequence ID" value="TFK90981.1"/>
    <property type="molecule type" value="Genomic_DNA"/>
</dbReference>
<keyword evidence="4" id="KW-1185">Reference proteome</keyword>
<accession>A0A5C3PNS9</accession>
<evidence type="ECO:0000313" key="4">
    <source>
        <dbReference type="Proteomes" id="UP000308197"/>
    </source>
</evidence>
<evidence type="ECO:0000256" key="2">
    <source>
        <dbReference type="SAM" id="Phobius"/>
    </source>
</evidence>
<sequence length="181" mass="19254">MAPSTTSDSSSNTSGGLSSTTVSDIIVGLMIFACALLGMGCVYCNRKIMLRLCTTRRLGQSFSPALAAPSRRRSGASSPTSTISYNFERTSPVTTGMKDDVILMYSREIIQTPSPTYRPQSRYPSLEPNVPATNSKPTSSQTCPTLVHPTWPVASKLSGGRLSSDVKLSSATPARIALATR</sequence>
<gene>
    <name evidence="3" type="ORF">K466DRAFT_350560</name>
</gene>
<dbReference type="AlphaFoldDB" id="A0A5C3PNS9"/>
<keyword evidence="2" id="KW-1133">Transmembrane helix</keyword>
<feature type="compositionally biased region" description="Polar residues" evidence="1">
    <location>
        <begin position="114"/>
        <end position="123"/>
    </location>
</feature>
<evidence type="ECO:0000313" key="3">
    <source>
        <dbReference type="EMBL" id="TFK90981.1"/>
    </source>
</evidence>
<organism evidence="3 4">
    <name type="scientific">Polyporus arcularius HHB13444</name>
    <dbReference type="NCBI Taxonomy" id="1314778"/>
    <lineage>
        <taxon>Eukaryota</taxon>
        <taxon>Fungi</taxon>
        <taxon>Dikarya</taxon>
        <taxon>Basidiomycota</taxon>
        <taxon>Agaricomycotina</taxon>
        <taxon>Agaricomycetes</taxon>
        <taxon>Polyporales</taxon>
        <taxon>Polyporaceae</taxon>
        <taxon>Polyporus</taxon>
    </lineage>
</organism>
<feature type="region of interest" description="Disordered" evidence="1">
    <location>
        <begin position="64"/>
        <end position="83"/>
    </location>
</feature>
<feature type="compositionally biased region" description="Polar residues" evidence="1">
    <location>
        <begin position="131"/>
        <end position="144"/>
    </location>
</feature>